<keyword evidence="3" id="KW-0963">Cytoplasm</keyword>
<evidence type="ECO:0008006" key="12">
    <source>
        <dbReference type="Google" id="ProtNLM"/>
    </source>
</evidence>
<dbReference type="eggNOG" id="KOG1118">
    <property type="taxonomic scope" value="Eukaryota"/>
</dbReference>
<comment type="subcellular location">
    <subcellularLocation>
        <location evidence="1">Cytoplasm</location>
        <location evidence="1">Cytoskeleton</location>
    </subcellularLocation>
</comment>
<evidence type="ECO:0000256" key="5">
    <source>
        <dbReference type="PROSITE-ProRule" id="PRU00192"/>
    </source>
</evidence>
<dbReference type="GO" id="GO:0006897">
    <property type="term" value="P:endocytosis"/>
    <property type="evidence" value="ECO:0007669"/>
    <property type="project" value="InterPro"/>
</dbReference>
<dbReference type="InterPro" id="IPR027267">
    <property type="entry name" value="AH/BAR_dom_sf"/>
</dbReference>
<organism evidence="10 11">
    <name type="scientific">Heterobasidion irregulare (strain TC 32-1)</name>
    <dbReference type="NCBI Taxonomy" id="747525"/>
    <lineage>
        <taxon>Eukaryota</taxon>
        <taxon>Fungi</taxon>
        <taxon>Dikarya</taxon>
        <taxon>Basidiomycota</taxon>
        <taxon>Agaricomycotina</taxon>
        <taxon>Agaricomycetes</taxon>
        <taxon>Russulales</taxon>
        <taxon>Bondarzewiaceae</taxon>
        <taxon>Heterobasidion</taxon>
        <taxon>Heterobasidion annosum species complex</taxon>
    </lineage>
</organism>
<feature type="region of interest" description="Disordered" evidence="7">
    <location>
        <begin position="510"/>
        <end position="640"/>
    </location>
</feature>
<feature type="region of interest" description="Disordered" evidence="7">
    <location>
        <begin position="239"/>
        <end position="435"/>
    </location>
</feature>
<evidence type="ECO:0000256" key="1">
    <source>
        <dbReference type="ARBA" id="ARBA00004245"/>
    </source>
</evidence>
<feature type="compositionally biased region" description="Basic and acidic residues" evidence="7">
    <location>
        <begin position="578"/>
        <end position="589"/>
    </location>
</feature>
<feature type="domain" description="BAR" evidence="9">
    <location>
        <begin position="15"/>
        <end position="245"/>
    </location>
</feature>
<keyword evidence="11" id="KW-1185">Reference proteome</keyword>
<dbReference type="PROSITE" id="PS50002">
    <property type="entry name" value="SH3"/>
    <property type="match status" value="1"/>
</dbReference>
<dbReference type="KEGG" id="hir:HETIRDRAFT_477348"/>
<feature type="compositionally biased region" description="Basic and acidic residues" evidence="7">
    <location>
        <begin position="606"/>
        <end position="615"/>
    </location>
</feature>
<keyword evidence="4" id="KW-0206">Cytoskeleton</keyword>
<dbReference type="RefSeq" id="XP_009548310.1">
    <property type="nucleotide sequence ID" value="XM_009550015.1"/>
</dbReference>
<dbReference type="Pfam" id="PF00018">
    <property type="entry name" value="SH3_1"/>
    <property type="match status" value="1"/>
</dbReference>
<dbReference type="GO" id="GO:0043332">
    <property type="term" value="C:mating projection tip"/>
    <property type="evidence" value="ECO:0007669"/>
    <property type="project" value="TreeGrafter"/>
</dbReference>
<keyword evidence="2 5" id="KW-0728">SH3 domain</keyword>
<dbReference type="Gene3D" id="2.30.30.40">
    <property type="entry name" value="SH3 Domains"/>
    <property type="match status" value="1"/>
</dbReference>
<proteinExistence type="predicted"/>
<evidence type="ECO:0000259" key="9">
    <source>
        <dbReference type="PROSITE" id="PS51021"/>
    </source>
</evidence>
<dbReference type="PROSITE" id="PS51021">
    <property type="entry name" value="BAR"/>
    <property type="match status" value="1"/>
</dbReference>
<dbReference type="GO" id="GO:0008289">
    <property type="term" value="F:lipid binding"/>
    <property type="evidence" value="ECO:0007669"/>
    <property type="project" value="TreeGrafter"/>
</dbReference>
<evidence type="ECO:0000313" key="10">
    <source>
        <dbReference type="EMBL" id="ETW79753.1"/>
    </source>
</evidence>
<feature type="domain" description="SH3" evidence="8">
    <location>
        <begin position="436"/>
        <end position="494"/>
    </location>
</feature>
<feature type="compositionally biased region" description="Basic and acidic residues" evidence="7">
    <location>
        <begin position="354"/>
        <end position="363"/>
    </location>
</feature>
<dbReference type="CDD" id="cd00174">
    <property type="entry name" value="SH3"/>
    <property type="match status" value="1"/>
</dbReference>
<evidence type="ECO:0000256" key="7">
    <source>
        <dbReference type="SAM" id="MobiDB-lite"/>
    </source>
</evidence>
<accession>W4K1Q3</accession>
<feature type="compositionally biased region" description="Low complexity" evidence="7">
    <location>
        <begin position="516"/>
        <end position="528"/>
    </location>
</feature>
<dbReference type="PRINTS" id="PR00452">
    <property type="entry name" value="SH3DOMAIN"/>
</dbReference>
<evidence type="ECO:0000259" key="8">
    <source>
        <dbReference type="PROSITE" id="PS50002"/>
    </source>
</evidence>
<name>W4K1Q3_HETIT</name>
<evidence type="ECO:0000256" key="2">
    <source>
        <dbReference type="ARBA" id="ARBA00022443"/>
    </source>
</evidence>
<dbReference type="PANTHER" id="PTHR47174:SF3">
    <property type="entry name" value="BRIDGING INTEGRATOR 3"/>
    <property type="match status" value="1"/>
</dbReference>
<dbReference type="GO" id="GO:0097320">
    <property type="term" value="P:plasma membrane tubulation"/>
    <property type="evidence" value="ECO:0007669"/>
    <property type="project" value="TreeGrafter"/>
</dbReference>
<dbReference type="SMART" id="SM00721">
    <property type="entry name" value="BAR"/>
    <property type="match status" value="1"/>
</dbReference>
<dbReference type="HOGENOM" id="CLU_008936_0_0_1"/>
<dbReference type="GO" id="GO:0015629">
    <property type="term" value="C:actin cytoskeleton"/>
    <property type="evidence" value="ECO:0007669"/>
    <property type="project" value="TreeGrafter"/>
</dbReference>
<evidence type="ECO:0000313" key="11">
    <source>
        <dbReference type="Proteomes" id="UP000030671"/>
    </source>
</evidence>
<dbReference type="AlphaFoldDB" id="W4K1Q3"/>
<evidence type="ECO:0000256" key="6">
    <source>
        <dbReference type="SAM" id="Coils"/>
    </source>
</evidence>
<dbReference type="OrthoDB" id="10263741at2759"/>
<dbReference type="eggNOG" id="KOG2199">
    <property type="taxonomic scope" value="Eukaryota"/>
</dbReference>
<dbReference type="FunCoup" id="W4K1Q3">
    <property type="interactions" value="54"/>
</dbReference>
<dbReference type="InterPro" id="IPR046982">
    <property type="entry name" value="BIN3/RVS161-like"/>
</dbReference>
<feature type="compositionally biased region" description="Low complexity" evidence="7">
    <location>
        <begin position="320"/>
        <end position="334"/>
    </location>
</feature>
<feature type="compositionally biased region" description="Basic and acidic residues" evidence="7">
    <location>
        <begin position="529"/>
        <end position="543"/>
    </location>
</feature>
<evidence type="ECO:0000256" key="4">
    <source>
        <dbReference type="ARBA" id="ARBA00023212"/>
    </source>
</evidence>
<gene>
    <name evidence="10" type="ORF">HETIRDRAFT_477348</name>
</gene>
<dbReference type="EMBL" id="KI925460">
    <property type="protein sequence ID" value="ETW79753.1"/>
    <property type="molecule type" value="Genomic_DNA"/>
</dbReference>
<dbReference type="Proteomes" id="UP000030671">
    <property type="component" value="Unassembled WGS sequence"/>
</dbReference>
<dbReference type="InParanoid" id="W4K1Q3"/>
<reference evidence="10 11" key="1">
    <citation type="journal article" date="2012" name="New Phytol.">
        <title>Insight into trade-off between wood decay and parasitism from the genome of a fungal forest pathogen.</title>
        <authorList>
            <person name="Olson A."/>
            <person name="Aerts A."/>
            <person name="Asiegbu F."/>
            <person name="Belbahri L."/>
            <person name="Bouzid O."/>
            <person name="Broberg A."/>
            <person name="Canback B."/>
            <person name="Coutinho P.M."/>
            <person name="Cullen D."/>
            <person name="Dalman K."/>
            <person name="Deflorio G."/>
            <person name="van Diepen L.T."/>
            <person name="Dunand C."/>
            <person name="Duplessis S."/>
            <person name="Durling M."/>
            <person name="Gonthier P."/>
            <person name="Grimwood J."/>
            <person name="Fossdal C.G."/>
            <person name="Hansson D."/>
            <person name="Henrissat B."/>
            <person name="Hietala A."/>
            <person name="Himmelstrand K."/>
            <person name="Hoffmeister D."/>
            <person name="Hogberg N."/>
            <person name="James T.Y."/>
            <person name="Karlsson M."/>
            <person name="Kohler A."/>
            <person name="Kues U."/>
            <person name="Lee Y.H."/>
            <person name="Lin Y.C."/>
            <person name="Lind M."/>
            <person name="Lindquist E."/>
            <person name="Lombard V."/>
            <person name="Lucas S."/>
            <person name="Lunden K."/>
            <person name="Morin E."/>
            <person name="Murat C."/>
            <person name="Park J."/>
            <person name="Raffaello T."/>
            <person name="Rouze P."/>
            <person name="Salamov A."/>
            <person name="Schmutz J."/>
            <person name="Solheim H."/>
            <person name="Stahlberg J."/>
            <person name="Velez H."/>
            <person name="de Vries R.P."/>
            <person name="Wiebenga A."/>
            <person name="Woodward S."/>
            <person name="Yakovlev I."/>
            <person name="Garbelotto M."/>
            <person name="Martin F."/>
            <person name="Grigoriev I.V."/>
            <person name="Stenlid J."/>
        </authorList>
    </citation>
    <scope>NUCLEOTIDE SEQUENCE [LARGE SCALE GENOMIC DNA]</scope>
    <source>
        <strain evidence="10 11">TC 32-1</strain>
    </source>
</reference>
<dbReference type="SUPFAM" id="SSF103657">
    <property type="entry name" value="BAR/IMD domain-like"/>
    <property type="match status" value="1"/>
</dbReference>
<sequence>MNASKRLGRLRQWAGEVISSKDKSNVTDETRELEDDIELRRSGIQRLLLVSAQYHHVLSKKKESEALDDPDKYLPRDSMGIVMIAHGEEFGEDSAFGSSLVKFGRAHCKIATLQEAYALTLQDSFVNALDHFLDEIKDYEQERKKLETRRLNYDAVLNKMEKLKGSKKEKDRLDAEDELAKARSRYEETAEDVRARIYAIQENEIDQQRELTNFLDLELNFAEQYVEVLRDVKMNWVDDSSASRRDHPRPTGPMHNFARSAELEEREKDKEKDKKTSNLGSVRSHKSGRSSVSTARHTPPPPDDDSSEEEVGTKPRSRKSSTAARSRAGSVVSRPTSRASRKRSDSVTTTGSTVEKEKEDKKRLNVAGWTGGWRKKNGERLKDDDDDDSEPQETSRHGSTSSLSFMSAKSKPKSAKSTPSTSPVAPPRTLRGLSDETRKRVRALYDFSGSSDELTFHVGDEIVVVNEVLDEWWMGELGGKKGLFPTSYTEPVLNLRARASPPIPRRANTFNGAHLSTATSSSASTSDDSVSRRMADAVEHPFGDHNAPLSARTPSSVYGHGYDTESLASSVEDDEEHEQAKLMPEHSHEDEDDPWTTHGTRTAPELPRRPTDTTPRKAPPPPPPRRATVTSSTPPIGAVAAGKASPFFSSVSLPDSQTGNCNEFKQNPFKTKGMCTWEVERVYFLPGRLYTYSLERVVKPSRLERPLLSWGFGTY</sequence>
<dbReference type="InterPro" id="IPR036028">
    <property type="entry name" value="SH3-like_dom_sf"/>
</dbReference>
<dbReference type="GO" id="GO:1990528">
    <property type="term" value="C:Rvs161p-Rvs167p complex"/>
    <property type="evidence" value="ECO:0007669"/>
    <property type="project" value="TreeGrafter"/>
</dbReference>
<dbReference type="SMART" id="SM00326">
    <property type="entry name" value="SH3"/>
    <property type="match status" value="1"/>
</dbReference>
<dbReference type="SUPFAM" id="SSF50044">
    <property type="entry name" value="SH3-domain"/>
    <property type="match status" value="1"/>
</dbReference>
<dbReference type="GO" id="GO:0031097">
    <property type="term" value="C:medial cortex"/>
    <property type="evidence" value="ECO:0007669"/>
    <property type="project" value="TreeGrafter"/>
</dbReference>
<dbReference type="GeneID" id="20677737"/>
<evidence type="ECO:0000256" key="3">
    <source>
        <dbReference type="ARBA" id="ARBA00022490"/>
    </source>
</evidence>
<dbReference type="STRING" id="747525.W4K1Q3"/>
<feature type="compositionally biased region" description="Basic and acidic residues" evidence="7">
    <location>
        <begin position="261"/>
        <end position="276"/>
    </location>
</feature>
<dbReference type="Gene3D" id="1.20.1270.60">
    <property type="entry name" value="Arfaptin homology (AH) domain/BAR domain"/>
    <property type="match status" value="1"/>
</dbReference>
<dbReference type="GO" id="GO:0051666">
    <property type="term" value="P:actin cortical patch localization"/>
    <property type="evidence" value="ECO:0007669"/>
    <property type="project" value="InterPro"/>
</dbReference>
<feature type="coiled-coil region" evidence="6">
    <location>
        <begin position="129"/>
        <end position="192"/>
    </location>
</feature>
<dbReference type="InterPro" id="IPR001452">
    <property type="entry name" value="SH3_domain"/>
</dbReference>
<dbReference type="InterPro" id="IPR004148">
    <property type="entry name" value="BAR_dom"/>
</dbReference>
<keyword evidence="6" id="KW-0175">Coiled coil</keyword>
<feature type="compositionally biased region" description="Low complexity" evidence="7">
    <location>
        <begin position="626"/>
        <end position="635"/>
    </location>
</feature>
<protein>
    <recommendedName>
        <fullName evidence="12">SH3 domain-containing protein</fullName>
    </recommendedName>
</protein>
<dbReference type="PANTHER" id="PTHR47174">
    <property type="entry name" value="BRIDGING INTEGRATOR 3"/>
    <property type="match status" value="1"/>
</dbReference>
<dbReference type="Pfam" id="PF03114">
    <property type="entry name" value="BAR"/>
    <property type="match status" value="1"/>
</dbReference>